<dbReference type="RefSeq" id="WP_173123566.1">
    <property type="nucleotide sequence ID" value="NZ_JABRWJ010000004.1"/>
</dbReference>
<gene>
    <name evidence="2" type="ORF">HLB44_14325</name>
</gene>
<sequence length="50" mass="4847">MPPPAPLEPDADDSSVAGEEDPGSADDLPSLPPPPPAPAPAKPAAQPPTA</sequence>
<feature type="compositionally biased region" description="Pro residues" evidence="1">
    <location>
        <begin position="30"/>
        <end position="50"/>
    </location>
</feature>
<dbReference type="Proteomes" id="UP000737171">
    <property type="component" value="Unassembled WGS sequence"/>
</dbReference>
<keyword evidence="3" id="KW-1185">Reference proteome</keyword>
<proteinExistence type="predicted"/>
<reference evidence="2 3" key="1">
    <citation type="submission" date="2020-05" db="EMBL/GenBank/DDBJ databases">
        <title>Aquincola sp. isolate from soil.</title>
        <authorList>
            <person name="Han J."/>
            <person name="Kim D.-U."/>
        </authorList>
    </citation>
    <scope>NUCLEOTIDE SEQUENCE [LARGE SCALE GENOMIC DNA]</scope>
    <source>
        <strain evidence="2 3">S2</strain>
    </source>
</reference>
<feature type="region of interest" description="Disordered" evidence="1">
    <location>
        <begin position="1"/>
        <end position="50"/>
    </location>
</feature>
<comment type="caution">
    <text evidence="2">The sequence shown here is derived from an EMBL/GenBank/DDBJ whole genome shotgun (WGS) entry which is preliminary data.</text>
</comment>
<evidence type="ECO:0000313" key="2">
    <source>
        <dbReference type="EMBL" id="NRF68166.1"/>
    </source>
</evidence>
<protein>
    <submittedName>
        <fullName evidence="2">Uncharacterized protein</fullName>
    </submittedName>
</protein>
<name>A0ABX2EHS0_9BURK</name>
<evidence type="ECO:0000313" key="3">
    <source>
        <dbReference type="Proteomes" id="UP000737171"/>
    </source>
</evidence>
<accession>A0ABX2EHS0</accession>
<organism evidence="2 3">
    <name type="scientific">Pseudaquabacterium terrae</name>
    <dbReference type="NCBI Taxonomy" id="2732868"/>
    <lineage>
        <taxon>Bacteria</taxon>
        <taxon>Pseudomonadati</taxon>
        <taxon>Pseudomonadota</taxon>
        <taxon>Betaproteobacteria</taxon>
        <taxon>Burkholderiales</taxon>
        <taxon>Sphaerotilaceae</taxon>
        <taxon>Pseudaquabacterium</taxon>
    </lineage>
</organism>
<evidence type="ECO:0000256" key="1">
    <source>
        <dbReference type="SAM" id="MobiDB-lite"/>
    </source>
</evidence>
<feature type="compositionally biased region" description="Acidic residues" evidence="1">
    <location>
        <begin position="9"/>
        <end position="24"/>
    </location>
</feature>
<dbReference type="EMBL" id="JABRWJ010000004">
    <property type="protein sequence ID" value="NRF68166.1"/>
    <property type="molecule type" value="Genomic_DNA"/>
</dbReference>